<keyword evidence="1" id="KW-0227">DNA damage</keyword>
<feature type="compositionally biased region" description="Basic residues" evidence="10">
    <location>
        <begin position="300"/>
        <end position="309"/>
    </location>
</feature>
<evidence type="ECO:0000313" key="12">
    <source>
        <dbReference type="EMBL" id="MDD0838784.1"/>
    </source>
</evidence>
<accession>A0ABT5MXN0</accession>
<keyword evidence="5" id="KW-0234">DNA repair</keyword>
<evidence type="ECO:0000256" key="10">
    <source>
        <dbReference type="SAM" id="MobiDB-lite"/>
    </source>
</evidence>
<evidence type="ECO:0000256" key="1">
    <source>
        <dbReference type="ARBA" id="ARBA00022763"/>
    </source>
</evidence>
<keyword evidence="3 12" id="KW-0378">Hydrolase</keyword>
<evidence type="ECO:0000256" key="2">
    <source>
        <dbReference type="ARBA" id="ARBA00022769"/>
    </source>
</evidence>
<dbReference type="CDD" id="cd10434">
    <property type="entry name" value="GIY-YIG_UvrC_Cho"/>
    <property type="match status" value="1"/>
</dbReference>
<evidence type="ECO:0000313" key="13">
    <source>
        <dbReference type="Proteomes" id="UP001528673"/>
    </source>
</evidence>
<dbReference type="SMART" id="SM00465">
    <property type="entry name" value="GIYc"/>
    <property type="match status" value="1"/>
</dbReference>
<dbReference type="RefSeq" id="WP_273951099.1">
    <property type="nucleotide sequence ID" value="NZ_JAQSIP010000003.1"/>
</dbReference>
<dbReference type="Proteomes" id="UP001528673">
    <property type="component" value="Unassembled WGS sequence"/>
</dbReference>
<evidence type="ECO:0000256" key="6">
    <source>
        <dbReference type="ARBA" id="ARBA00023236"/>
    </source>
</evidence>
<keyword evidence="2" id="KW-0228">DNA excision</keyword>
<proteinExistence type="predicted"/>
<name>A0ABT5MXN0_9BURK</name>
<keyword evidence="13" id="KW-1185">Reference proteome</keyword>
<gene>
    <name evidence="12" type="primary">cho</name>
    <name evidence="12" type="ORF">PSQ40_09405</name>
</gene>
<organism evidence="12 13">
    <name type="scientific">Curvibacter cyanobacteriorum</name>
    <dbReference type="NCBI Taxonomy" id="3026422"/>
    <lineage>
        <taxon>Bacteria</taxon>
        <taxon>Pseudomonadati</taxon>
        <taxon>Pseudomonadota</taxon>
        <taxon>Betaproteobacteria</taxon>
        <taxon>Burkholderiales</taxon>
        <taxon>Comamonadaceae</taxon>
        <taxon>Curvibacter</taxon>
    </lineage>
</organism>
<keyword evidence="4" id="KW-0267">Excision nuclease</keyword>
<evidence type="ECO:0000256" key="7">
    <source>
        <dbReference type="ARBA" id="ARBA00040756"/>
    </source>
</evidence>
<protein>
    <recommendedName>
        <fullName evidence="7">Excinuclease cho</fullName>
    </recommendedName>
    <alternativeName>
        <fullName evidence="9">Endonuclease cho</fullName>
    </alternativeName>
    <alternativeName>
        <fullName evidence="8">UvrC homolog protein</fullName>
    </alternativeName>
</protein>
<dbReference type="PROSITE" id="PS50164">
    <property type="entry name" value="GIY_YIG"/>
    <property type="match status" value="1"/>
</dbReference>
<dbReference type="NCBIfam" id="NF007833">
    <property type="entry name" value="PRK10545.1"/>
    <property type="match status" value="1"/>
</dbReference>
<evidence type="ECO:0000256" key="3">
    <source>
        <dbReference type="ARBA" id="ARBA00022801"/>
    </source>
</evidence>
<evidence type="ECO:0000256" key="9">
    <source>
        <dbReference type="ARBA" id="ARBA00042732"/>
    </source>
</evidence>
<sequence length="309" mass="34471">MQLPRRRRADFAPSEPFQYPEHLKAAVADLPAAPGVYVFHGDTNQLPLYIGKSVNLRQRVLSHLRNPDEDRMLRQTRRISHIRTAGDIGAQLLEAQMIKTQQPVFNQRLRRNRQLCAWQRQGDRLVLVHAKDLNFATAPELYGLYATRHAALERLRALADQHRLCYGQLGLEKLPPGKGCFRAALRQCAGVCRGDESVTEHDARLLAALHGVQVHCWPHPGAVGLVERDGDFTQIHVLHHWCYLGSVATPAEAAALSHQAAGFDADGYQILVRPMLEGRVEWLPLAAPGTAPPAQPSTARPRRRRSAAP</sequence>
<dbReference type="SUPFAM" id="SSF82771">
    <property type="entry name" value="GIY-YIG endonuclease"/>
    <property type="match status" value="1"/>
</dbReference>
<evidence type="ECO:0000259" key="11">
    <source>
        <dbReference type="PROSITE" id="PS50164"/>
    </source>
</evidence>
<evidence type="ECO:0000256" key="4">
    <source>
        <dbReference type="ARBA" id="ARBA00022881"/>
    </source>
</evidence>
<dbReference type="EMBL" id="JAQSIP010000003">
    <property type="protein sequence ID" value="MDD0838784.1"/>
    <property type="molecule type" value="Genomic_DNA"/>
</dbReference>
<reference evidence="12 13" key="1">
    <citation type="submission" date="2023-02" db="EMBL/GenBank/DDBJ databases">
        <title>Bacterial whole genomic sequence of Curvibacter sp. HBC61.</title>
        <authorList>
            <person name="Le V."/>
            <person name="Ko S.-R."/>
            <person name="Ahn C.-Y."/>
            <person name="Oh H.-M."/>
        </authorList>
    </citation>
    <scope>NUCLEOTIDE SEQUENCE [LARGE SCALE GENOMIC DNA]</scope>
    <source>
        <strain evidence="12 13">HBC61</strain>
    </source>
</reference>
<evidence type="ECO:0000256" key="5">
    <source>
        <dbReference type="ARBA" id="ARBA00023204"/>
    </source>
</evidence>
<dbReference type="InterPro" id="IPR000305">
    <property type="entry name" value="GIY-YIG_endonuc"/>
</dbReference>
<dbReference type="InterPro" id="IPR035901">
    <property type="entry name" value="GIY-YIG_endonuc_sf"/>
</dbReference>
<dbReference type="GO" id="GO:0016787">
    <property type="term" value="F:hydrolase activity"/>
    <property type="evidence" value="ECO:0007669"/>
    <property type="project" value="UniProtKB-KW"/>
</dbReference>
<dbReference type="InterPro" id="IPR050066">
    <property type="entry name" value="UvrABC_protein_C"/>
</dbReference>
<comment type="caution">
    <text evidence="12">The sequence shown here is derived from an EMBL/GenBank/DDBJ whole genome shotgun (WGS) entry which is preliminary data.</text>
</comment>
<dbReference type="PANTHER" id="PTHR30562">
    <property type="entry name" value="UVRC/OXIDOREDUCTASE"/>
    <property type="match status" value="1"/>
</dbReference>
<keyword evidence="6" id="KW-0742">SOS response</keyword>
<dbReference type="InterPro" id="IPR047296">
    <property type="entry name" value="GIY-YIG_UvrC_Cho"/>
</dbReference>
<feature type="region of interest" description="Disordered" evidence="10">
    <location>
        <begin position="286"/>
        <end position="309"/>
    </location>
</feature>
<feature type="domain" description="GIY-YIG" evidence="11">
    <location>
        <begin position="32"/>
        <end position="107"/>
    </location>
</feature>
<dbReference type="PANTHER" id="PTHR30562:SF10">
    <property type="entry name" value="EXCINUCLEASE CHO"/>
    <property type="match status" value="1"/>
</dbReference>
<evidence type="ECO:0000256" key="8">
    <source>
        <dbReference type="ARBA" id="ARBA00042138"/>
    </source>
</evidence>
<dbReference type="Gene3D" id="3.40.1440.10">
    <property type="entry name" value="GIY-YIG endonuclease"/>
    <property type="match status" value="1"/>
</dbReference>